<dbReference type="Pfam" id="PF05869">
    <property type="entry name" value="Dam"/>
    <property type="match status" value="1"/>
</dbReference>
<dbReference type="EMBL" id="LAZR01003487">
    <property type="protein sequence ID" value="KKN17796.1"/>
    <property type="molecule type" value="Genomic_DNA"/>
</dbReference>
<reference evidence="1" key="1">
    <citation type="journal article" date="2015" name="Nature">
        <title>Complex archaea that bridge the gap between prokaryotes and eukaryotes.</title>
        <authorList>
            <person name="Spang A."/>
            <person name="Saw J.H."/>
            <person name="Jorgensen S.L."/>
            <person name="Zaremba-Niedzwiedzka K."/>
            <person name="Martijn J."/>
            <person name="Lind A.E."/>
            <person name="van Eijk R."/>
            <person name="Schleper C."/>
            <person name="Guy L."/>
            <person name="Ettema T.J."/>
        </authorList>
    </citation>
    <scope>NUCLEOTIDE SEQUENCE</scope>
</reference>
<dbReference type="PROSITE" id="PS00092">
    <property type="entry name" value="N6_MTASE"/>
    <property type="match status" value="1"/>
</dbReference>
<dbReference type="GO" id="GO:0009007">
    <property type="term" value="F:site-specific DNA-methyltransferase (adenine-specific) activity"/>
    <property type="evidence" value="ECO:0007669"/>
    <property type="project" value="InterPro"/>
</dbReference>
<accession>A0A0F9QXC7</accession>
<sequence>MKQKLYTKDLKQRHSKITFQKSGQYCWETPQDFFDKLNKEFNFTLDPCCTKENAKTDIYFIEEDDGLNKSWKGHTVFMNPPYGNKISKWVKKAYEESQKGVLVVCLLPARTDTRWWWDYCMKGEIRFIKGRLKFKGRNTKGELVNYPATFPSAVVIFRKLKQRKLK</sequence>
<name>A0A0F9QXC7_9ZZZZ</name>
<comment type="caution">
    <text evidence="1">The sequence shown here is derived from an EMBL/GenBank/DDBJ whole genome shotgun (WGS) entry which is preliminary data.</text>
</comment>
<organism evidence="1">
    <name type="scientific">marine sediment metagenome</name>
    <dbReference type="NCBI Taxonomy" id="412755"/>
    <lineage>
        <taxon>unclassified sequences</taxon>
        <taxon>metagenomes</taxon>
        <taxon>ecological metagenomes</taxon>
    </lineage>
</organism>
<evidence type="ECO:0000313" key="1">
    <source>
        <dbReference type="EMBL" id="KKN17796.1"/>
    </source>
</evidence>
<evidence type="ECO:0008006" key="2">
    <source>
        <dbReference type="Google" id="ProtNLM"/>
    </source>
</evidence>
<dbReference type="GO" id="GO:0003677">
    <property type="term" value="F:DNA binding"/>
    <property type="evidence" value="ECO:0007669"/>
    <property type="project" value="InterPro"/>
</dbReference>
<dbReference type="GO" id="GO:0009307">
    <property type="term" value="P:DNA restriction-modification system"/>
    <property type="evidence" value="ECO:0007669"/>
    <property type="project" value="InterPro"/>
</dbReference>
<dbReference type="InterPro" id="IPR008593">
    <property type="entry name" value="Dam_MeTrfase"/>
</dbReference>
<dbReference type="GO" id="GO:0032259">
    <property type="term" value="P:methylation"/>
    <property type="evidence" value="ECO:0007669"/>
    <property type="project" value="InterPro"/>
</dbReference>
<dbReference type="InterPro" id="IPR002052">
    <property type="entry name" value="DNA_methylase_N6_adenine_CS"/>
</dbReference>
<protein>
    <recommendedName>
        <fullName evidence="2">DNA N-6-adenine-methyltransferase (Dam)</fullName>
    </recommendedName>
</protein>
<dbReference type="AlphaFoldDB" id="A0A0F9QXC7"/>
<gene>
    <name evidence="1" type="ORF">LCGC14_0962190</name>
</gene>
<proteinExistence type="predicted"/>